<name>A0AA47N8E0_MERPO</name>
<evidence type="ECO:0000313" key="3">
    <source>
        <dbReference type="Proteomes" id="UP001174136"/>
    </source>
</evidence>
<sequence length="659" mass="73001">MMGGEEPGGEEPGGGKHQGANGKRHTREEAGEGGGGEQEEEGEKEEEEEEEEEEEGGKEEEGSLASFIRAENGPSNTPGQDLGLDPETDLEALRSGSWGGGEGGERRKQEERGEEEGEYGCRGGEAIAAGNLLNRGGERSRVCKPPPASTEPIHHQDSCSASPGPHMKTGYLTILGGPQSSNGPKRCGMQAHHFVDTPLAPFNHCPGYRTGQPPAAEVWERLSWGPRLASGNDLMVVNTVLLGTGDPVWDFKTLVQVCLTTVNNIWTLHMMFSHQRSHRPFVGLPTSRGPCLTSLPSGGARLDRQRGERRRRKRNEKRKRECQLFDSTKCHRVRTLCNDMRRWGRRRRGAGGGEEVVKEGLLNYEKAVGLEAEYNNPKKHHSHSVSSYAINGLQNGFSPGIISLLDSPSACAEMCSPCLLNLILCHHSCQRTSVSWTAKDDECFMIGPFNFPPRSTPLALQEGNILTSESSINSLSPSADYSLSYTTIEHTINLIKQAGSGTWLTKADFRAYLPKEKLDRITEIVSHFKNTPQFKKQQLLSLLGHFNYTIHIIPQGHVIHYLLEQQLWLQLLCNWNGISLFYNYFLSTPEDVAHPSDHSPALWELYPIVILALLWGHKQIKQSQGRAILIHFDNLPTVHIINKCRSSGLSIMPFLSCLT</sequence>
<reference evidence="2" key="1">
    <citation type="journal article" date="2023" name="Front. Mar. Sci.">
        <title>A new Merluccius polli reference genome to investigate the effects of global change in West African waters.</title>
        <authorList>
            <person name="Mateo J.L."/>
            <person name="Blanco-Fernandez C."/>
            <person name="Garcia-Vazquez E."/>
            <person name="Machado-Schiaffino G."/>
        </authorList>
    </citation>
    <scope>NUCLEOTIDE SEQUENCE</scope>
    <source>
        <strain evidence="2">C29</strain>
        <tissue evidence="2">Fin</tissue>
    </source>
</reference>
<evidence type="ECO:0000313" key="2">
    <source>
        <dbReference type="EMBL" id="KAK0153585.1"/>
    </source>
</evidence>
<keyword evidence="3" id="KW-1185">Reference proteome</keyword>
<protein>
    <submittedName>
        <fullName evidence="2">Uncharacterized protein</fullName>
    </submittedName>
</protein>
<feature type="region of interest" description="Disordered" evidence="1">
    <location>
        <begin position="293"/>
        <end position="320"/>
    </location>
</feature>
<feature type="region of interest" description="Disordered" evidence="1">
    <location>
        <begin position="1"/>
        <end position="165"/>
    </location>
</feature>
<comment type="caution">
    <text evidence="2">The sequence shown here is derived from an EMBL/GenBank/DDBJ whole genome shotgun (WGS) entry which is preliminary data.</text>
</comment>
<proteinExistence type="predicted"/>
<dbReference type="EMBL" id="JAOPHQ010000688">
    <property type="protein sequence ID" value="KAK0153585.1"/>
    <property type="molecule type" value="Genomic_DNA"/>
</dbReference>
<evidence type="ECO:0000256" key="1">
    <source>
        <dbReference type="SAM" id="MobiDB-lite"/>
    </source>
</evidence>
<feature type="compositionally biased region" description="Acidic residues" evidence="1">
    <location>
        <begin position="37"/>
        <end position="58"/>
    </location>
</feature>
<dbReference type="Proteomes" id="UP001174136">
    <property type="component" value="Unassembled WGS sequence"/>
</dbReference>
<dbReference type="AlphaFoldDB" id="A0AA47N8E0"/>
<organism evidence="2 3">
    <name type="scientific">Merluccius polli</name>
    <name type="common">Benguela hake</name>
    <name type="synonym">Merluccius cadenati</name>
    <dbReference type="NCBI Taxonomy" id="89951"/>
    <lineage>
        <taxon>Eukaryota</taxon>
        <taxon>Metazoa</taxon>
        <taxon>Chordata</taxon>
        <taxon>Craniata</taxon>
        <taxon>Vertebrata</taxon>
        <taxon>Euteleostomi</taxon>
        <taxon>Actinopterygii</taxon>
        <taxon>Neopterygii</taxon>
        <taxon>Teleostei</taxon>
        <taxon>Neoteleostei</taxon>
        <taxon>Acanthomorphata</taxon>
        <taxon>Zeiogadaria</taxon>
        <taxon>Gadariae</taxon>
        <taxon>Gadiformes</taxon>
        <taxon>Gadoidei</taxon>
        <taxon>Merlucciidae</taxon>
        <taxon>Merluccius</taxon>
    </lineage>
</organism>
<gene>
    <name evidence="2" type="ORF">N1851_004634</name>
</gene>
<feature type="compositionally biased region" description="Gly residues" evidence="1">
    <location>
        <begin position="1"/>
        <end position="17"/>
    </location>
</feature>
<accession>A0AA47N8E0</accession>
<feature type="compositionally biased region" description="Basic residues" evidence="1">
    <location>
        <begin position="307"/>
        <end position="317"/>
    </location>
</feature>